<dbReference type="EMBL" id="LSKU01000001">
    <property type="protein sequence ID" value="KXG43242.1"/>
    <property type="molecule type" value="Genomic_DNA"/>
</dbReference>
<comment type="similarity">
    <text evidence="2">Belongs to the glycosyltransferase 28 family.</text>
</comment>
<evidence type="ECO:0000256" key="3">
    <source>
        <dbReference type="ARBA" id="ARBA00022676"/>
    </source>
</evidence>
<reference evidence="7 8" key="1">
    <citation type="submission" date="2016-02" db="EMBL/GenBank/DDBJ databases">
        <title>Draft Genome for Tepidibacillus decaturensis nov. sp. Strain Z9, an Anaerobic, Moderately Thermophilic and Heterotrophic Bacterium from Deep Subsurface of the Illinois Basin, USA.</title>
        <authorList>
            <person name="Dong Y."/>
            <person name="Chang J.Y."/>
            <person name="Sanford R."/>
            <person name="Fouke B.W."/>
        </authorList>
    </citation>
    <scope>NUCLEOTIDE SEQUENCE [LARGE SCALE GENOMIC DNA]</scope>
    <source>
        <strain evidence="7 8">Z9</strain>
    </source>
</reference>
<gene>
    <name evidence="7" type="ORF">U473_03845</name>
</gene>
<dbReference type="OrthoDB" id="9815663at2"/>
<dbReference type="Proteomes" id="UP000070352">
    <property type="component" value="Unassembled WGS sequence"/>
</dbReference>
<evidence type="ECO:0000256" key="4">
    <source>
        <dbReference type="ARBA" id="ARBA00022679"/>
    </source>
</evidence>
<dbReference type="GO" id="GO:0016758">
    <property type="term" value="F:hexosyltransferase activity"/>
    <property type="evidence" value="ECO:0007669"/>
    <property type="project" value="InterPro"/>
</dbReference>
<protein>
    <recommendedName>
        <fullName evidence="9">Galactosyldiacylglycerol synthase</fullName>
    </recommendedName>
</protein>
<keyword evidence="4" id="KW-0808">Transferase</keyword>
<dbReference type="InterPro" id="IPR050519">
    <property type="entry name" value="Glycosyltransf_28_UgtP"/>
</dbReference>
<accession>A0A135L2P9</accession>
<evidence type="ECO:0000256" key="1">
    <source>
        <dbReference type="ARBA" id="ARBA00004370"/>
    </source>
</evidence>
<evidence type="ECO:0000259" key="6">
    <source>
        <dbReference type="Pfam" id="PF06925"/>
    </source>
</evidence>
<comment type="subcellular location">
    <subcellularLocation>
        <location evidence="1">Membrane</location>
    </subcellularLocation>
</comment>
<dbReference type="Pfam" id="PF06925">
    <property type="entry name" value="MGDG_synth"/>
    <property type="match status" value="1"/>
</dbReference>
<dbReference type="GO" id="GO:0009247">
    <property type="term" value="P:glycolipid biosynthetic process"/>
    <property type="evidence" value="ECO:0007669"/>
    <property type="project" value="InterPro"/>
</dbReference>
<evidence type="ECO:0008006" key="9">
    <source>
        <dbReference type="Google" id="ProtNLM"/>
    </source>
</evidence>
<feature type="domain" description="Glycosyl transferase family 28 C-terminal" evidence="5">
    <location>
        <begin position="205"/>
        <end position="331"/>
    </location>
</feature>
<comment type="caution">
    <text evidence="7">The sequence shown here is derived from an EMBL/GenBank/DDBJ whole genome shotgun (WGS) entry which is preliminary data.</text>
</comment>
<dbReference type="PANTHER" id="PTHR43025">
    <property type="entry name" value="MONOGALACTOSYLDIACYLGLYCEROL SYNTHASE"/>
    <property type="match status" value="1"/>
</dbReference>
<name>A0A135L2P9_9BACI</name>
<dbReference type="InterPro" id="IPR007235">
    <property type="entry name" value="Glyco_trans_28_C"/>
</dbReference>
<organism evidence="7 8">
    <name type="scientific">Tepidibacillus decaturensis</name>
    <dbReference type="NCBI Taxonomy" id="1413211"/>
    <lineage>
        <taxon>Bacteria</taxon>
        <taxon>Bacillati</taxon>
        <taxon>Bacillota</taxon>
        <taxon>Bacilli</taxon>
        <taxon>Bacillales</taxon>
        <taxon>Bacillaceae</taxon>
        <taxon>Tepidibacillus</taxon>
    </lineage>
</organism>
<dbReference type="Pfam" id="PF04101">
    <property type="entry name" value="Glyco_tran_28_C"/>
    <property type="match status" value="1"/>
</dbReference>
<evidence type="ECO:0000313" key="7">
    <source>
        <dbReference type="EMBL" id="KXG43242.1"/>
    </source>
</evidence>
<sequence length="382" mass="43932">MKVLIVTEVIAGRGHYKAAESIAKSIKDQYPTHEVKIVNILSIVSKRIERIVQAIYLSMITKRPQLWGWIYKKETRLSFLFKELLADLIRWKLEKFILDEVPQVVIATHASGLGALSKIKEKHHFLLGAVFTDYHLNSFWIHSNIDYYCVGHESLKEKLITNYQIDPEKIYVTGIPIDPIFAKSHQRQQVNKRNSEKGEKDSFRILVMGGGLGFGGIKEIIGALNQIKEIPISVTIITGTNQHLFDDITKMKSTLNYQIQLLQYTEEVYLIMKNNDVLITKPGGMTVSEALTVPIPILIYKPIPGQEEHNANFLVKNHSAIRINHIEYIPYWIKYLYHHPNLLTKLKNHQAHIAKPSSALFISSLFLKNEVRDENMQKMIQK</sequence>
<feature type="domain" description="Diacylglycerol glucosyltransferase N-terminal" evidence="6">
    <location>
        <begin position="15"/>
        <end position="177"/>
    </location>
</feature>
<keyword evidence="3" id="KW-0328">Glycosyltransferase</keyword>
<dbReference type="AlphaFoldDB" id="A0A135L2P9"/>
<proteinExistence type="inferred from homology"/>
<dbReference type="GO" id="GO:0016020">
    <property type="term" value="C:membrane"/>
    <property type="evidence" value="ECO:0007669"/>
    <property type="project" value="UniProtKB-SubCell"/>
</dbReference>
<dbReference type="PANTHER" id="PTHR43025:SF3">
    <property type="entry name" value="MONOGALACTOSYLDIACYLGLYCEROL SYNTHASE 1, CHLOROPLASTIC"/>
    <property type="match status" value="1"/>
</dbReference>
<evidence type="ECO:0000313" key="8">
    <source>
        <dbReference type="Proteomes" id="UP000070352"/>
    </source>
</evidence>
<dbReference type="RefSeq" id="WP_068723506.1">
    <property type="nucleotide sequence ID" value="NZ_LSKU01000001.1"/>
</dbReference>
<dbReference type="SUPFAM" id="SSF53756">
    <property type="entry name" value="UDP-Glycosyltransferase/glycogen phosphorylase"/>
    <property type="match status" value="1"/>
</dbReference>
<dbReference type="Gene3D" id="3.40.50.2000">
    <property type="entry name" value="Glycogen Phosphorylase B"/>
    <property type="match status" value="1"/>
</dbReference>
<dbReference type="STRING" id="1413211.U473_03845"/>
<dbReference type="InterPro" id="IPR009695">
    <property type="entry name" value="Diacylglyc_glucosyltr_N"/>
</dbReference>
<evidence type="ECO:0000256" key="2">
    <source>
        <dbReference type="ARBA" id="ARBA00006962"/>
    </source>
</evidence>
<evidence type="ECO:0000259" key="5">
    <source>
        <dbReference type="Pfam" id="PF04101"/>
    </source>
</evidence>
<keyword evidence="8" id="KW-1185">Reference proteome</keyword>